<dbReference type="EMBL" id="ADZX01000121">
    <property type="protein sequence ID" value="EFK97574.1"/>
    <property type="molecule type" value="Genomic_DNA"/>
</dbReference>
<evidence type="ECO:0000256" key="8">
    <source>
        <dbReference type="SAM" id="Phobius"/>
    </source>
</evidence>
<evidence type="ECO:0000256" key="6">
    <source>
        <dbReference type="ARBA" id="ARBA00022989"/>
    </source>
</evidence>
<dbReference type="Gene3D" id="1.10.3470.10">
    <property type="entry name" value="ABC transporter involved in vitamin B12 uptake, BtuC"/>
    <property type="match status" value="1"/>
</dbReference>
<dbReference type="PANTHER" id="PTHR30472:SF25">
    <property type="entry name" value="ABC TRANSPORTER PERMEASE PROTEIN MJ0876-RELATED"/>
    <property type="match status" value="1"/>
</dbReference>
<accession>D9PFT8</accession>
<evidence type="ECO:0000313" key="9">
    <source>
        <dbReference type="EMBL" id="EFK97574.1"/>
    </source>
</evidence>
<keyword evidence="6 8" id="KW-1133">Transmembrane helix</keyword>
<keyword evidence="3" id="KW-0813">Transport</keyword>
<comment type="similarity">
    <text evidence="2">Belongs to the binding-protein-dependent transport system permease family. FecCD subfamily.</text>
</comment>
<dbReference type="CDD" id="cd06550">
    <property type="entry name" value="TM_ABC_iron-siderophores_like"/>
    <property type="match status" value="1"/>
</dbReference>
<dbReference type="GO" id="GO:0005886">
    <property type="term" value="C:plasma membrane"/>
    <property type="evidence" value="ECO:0007669"/>
    <property type="project" value="UniProtKB-SubCell"/>
</dbReference>
<feature type="transmembrane region" description="Helical" evidence="8">
    <location>
        <begin position="243"/>
        <end position="271"/>
    </location>
</feature>
<gene>
    <name evidence="9" type="ORF">LDC_0383</name>
</gene>
<dbReference type="FunFam" id="1.10.3470.10:FF:000001">
    <property type="entry name" value="Vitamin B12 ABC transporter permease BtuC"/>
    <property type="match status" value="1"/>
</dbReference>
<keyword evidence="4" id="KW-1003">Cell membrane</keyword>
<dbReference type="Pfam" id="PF01032">
    <property type="entry name" value="FecCD"/>
    <property type="match status" value="1"/>
</dbReference>
<comment type="caution">
    <text evidence="9">The sequence shown here is derived from an EMBL/GenBank/DDBJ whole genome shotgun (WGS) entry which is preliminary data.</text>
</comment>
<feature type="transmembrane region" description="Helical" evidence="8">
    <location>
        <begin position="12"/>
        <end position="35"/>
    </location>
</feature>
<dbReference type="InterPro" id="IPR037294">
    <property type="entry name" value="ABC_BtuC-like"/>
</dbReference>
<evidence type="ECO:0000256" key="3">
    <source>
        <dbReference type="ARBA" id="ARBA00022448"/>
    </source>
</evidence>
<feature type="transmembrane region" description="Helical" evidence="8">
    <location>
        <begin position="283"/>
        <end position="305"/>
    </location>
</feature>
<evidence type="ECO:0000256" key="5">
    <source>
        <dbReference type="ARBA" id="ARBA00022692"/>
    </source>
</evidence>
<reference evidence="9" key="2">
    <citation type="journal article" date="2011" name="Microb. Ecol.">
        <title>Taxonomic and Functional Metagenomic Profiling of the Microbial Community in the Anoxic Sediment of a Sub-saline Shallow Lake (Laguna de Carrizo, Central Spain).</title>
        <authorList>
            <person name="Ferrer M."/>
            <person name="Guazzaroni M.E."/>
            <person name="Richter M."/>
            <person name="Garcia-Salamanca A."/>
            <person name="Yarza P."/>
            <person name="Suarez-Suarez A."/>
            <person name="Solano J."/>
            <person name="Alcaide M."/>
            <person name="van Dillewijn P."/>
            <person name="Molina-Henares M.A."/>
            <person name="Lopez-Cortes N."/>
            <person name="Al-Ramahi Y."/>
            <person name="Guerrero C."/>
            <person name="Acosta A."/>
            <person name="de Eugenio L.I."/>
            <person name="Martinez V."/>
            <person name="Marques S."/>
            <person name="Rojo F."/>
            <person name="Santero E."/>
            <person name="Genilloud O."/>
            <person name="Perez-Perez J."/>
            <person name="Rossello-Mora R."/>
            <person name="Ramos J.L."/>
        </authorList>
    </citation>
    <scope>NUCLEOTIDE SEQUENCE</scope>
</reference>
<keyword evidence="5 8" id="KW-0812">Transmembrane</keyword>
<evidence type="ECO:0000256" key="4">
    <source>
        <dbReference type="ARBA" id="ARBA00022475"/>
    </source>
</evidence>
<evidence type="ECO:0000256" key="2">
    <source>
        <dbReference type="ARBA" id="ARBA00007935"/>
    </source>
</evidence>
<organism evidence="9">
    <name type="scientific">sediment metagenome</name>
    <dbReference type="NCBI Taxonomy" id="749907"/>
    <lineage>
        <taxon>unclassified sequences</taxon>
        <taxon>metagenomes</taxon>
        <taxon>ecological metagenomes</taxon>
    </lineage>
</organism>
<keyword evidence="7 8" id="KW-0472">Membrane</keyword>
<sequence>MIKLEKHSSVSLYFILMGALLILTLVSLCSGPAGVSLTDGIRDLAAGKPSAASTVISQIRIPRILLALMVGASLGMAGAAMQGFLRNPLAEPGVLGVSGGAALGAVLAFYSGWYARWAMALPLAGMIGAFLSAAFILALAGLTASVHTLILAGLAINTMTFALTSLVLNLLSLNNPYASLEIMFWSMGSLADRNMSHVLLALPWIIAGWILLLSSRRGLDALSLGEDAAATLGIPVWRMRLCVILGTACSVGASVALCGNIGFVGLMIPHFLRPFVRHEPGRLLGTSALGGAIFLLLADLIVRLVPQLADLKVGVVTALAGAPFFLYLLFRMRRGLS</sequence>
<dbReference type="InterPro" id="IPR000522">
    <property type="entry name" value="ABC_transptr_permease_BtuC"/>
</dbReference>
<proteinExistence type="inferred from homology"/>
<name>D9PFT8_9ZZZZ</name>
<feature type="transmembrane region" description="Helical" evidence="8">
    <location>
        <begin position="93"/>
        <end position="113"/>
    </location>
</feature>
<reference evidence="9" key="1">
    <citation type="submission" date="2010-07" db="EMBL/GenBank/DDBJ databases">
        <authorList>
            <consortium name="CONSOLIDER consortium CSD2007-00005"/>
            <person name="Guazzaroni M.-E."/>
            <person name="Richter M."/>
            <person name="Garcia-Salamanca A."/>
            <person name="Yarza P."/>
            <person name="Ferrer M."/>
        </authorList>
    </citation>
    <scope>NUCLEOTIDE SEQUENCE</scope>
</reference>
<feature type="transmembrane region" description="Helical" evidence="8">
    <location>
        <begin position="64"/>
        <end position="81"/>
    </location>
</feature>
<feature type="transmembrane region" description="Helical" evidence="8">
    <location>
        <begin position="149"/>
        <end position="174"/>
    </location>
</feature>
<dbReference type="AlphaFoldDB" id="D9PFT8"/>
<protein>
    <submittedName>
        <fullName evidence="9">Transport system permease protein</fullName>
    </submittedName>
</protein>
<dbReference type="GO" id="GO:0033214">
    <property type="term" value="P:siderophore-iron import into cell"/>
    <property type="evidence" value="ECO:0007669"/>
    <property type="project" value="TreeGrafter"/>
</dbReference>
<dbReference type="GO" id="GO:0022857">
    <property type="term" value="F:transmembrane transporter activity"/>
    <property type="evidence" value="ECO:0007669"/>
    <property type="project" value="InterPro"/>
</dbReference>
<evidence type="ECO:0000256" key="7">
    <source>
        <dbReference type="ARBA" id="ARBA00023136"/>
    </source>
</evidence>
<feature type="transmembrane region" description="Helical" evidence="8">
    <location>
        <begin position="119"/>
        <end position="142"/>
    </location>
</feature>
<comment type="subcellular location">
    <subcellularLocation>
        <location evidence="1">Cell membrane</location>
        <topology evidence="1">Multi-pass membrane protein</topology>
    </subcellularLocation>
</comment>
<feature type="transmembrane region" description="Helical" evidence="8">
    <location>
        <begin position="311"/>
        <end position="330"/>
    </location>
</feature>
<evidence type="ECO:0000256" key="1">
    <source>
        <dbReference type="ARBA" id="ARBA00004651"/>
    </source>
</evidence>
<feature type="transmembrane region" description="Helical" evidence="8">
    <location>
        <begin position="194"/>
        <end position="212"/>
    </location>
</feature>
<dbReference type="PANTHER" id="PTHR30472">
    <property type="entry name" value="FERRIC ENTEROBACTIN TRANSPORT SYSTEM PERMEASE PROTEIN"/>
    <property type="match status" value="1"/>
</dbReference>
<dbReference type="SUPFAM" id="SSF81345">
    <property type="entry name" value="ABC transporter involved in vitamin B12 uptake, BtuC"/>
    <property type="match status" value="1"/>
</dbReference>